<dbReference type="STRING" id="13370.A0A448YSE0"/>
<dbReference type="SUPFAM" id="SSF82199">
    <property type="entry name" value="SET domain"/>
    <property type="match status" value="1"/>
</dbReference>
<feature type="compositionally biased region" description="Low complexity" evidence="5">
    <location>
        <begin position="55"/>
        <end position="70"/>
    </location>
</feature>
<dbReference type="GO" id="GO:0006325">
    <property type="term" value="P:chromatin organization"/>
    <property type="evidence" value="ECO:0007669"/>
    <property type="project" value="UniProtKB-KW"/>
</dbReference>
<reference evidence="7 8" key="1">
    <citation type="submission" date="2018-12" db="EMBL/GenBank/DDBJ databases">
        <authorList>
            <person name="Tiukova I."/>
            <person name="Dainat J."/>
        </authorList>
    </citation>
    <scope>NUCLEOTIDE SEQUENCE [LARGE SCALE GENOMIC DNA]</scope>
</reference>
<protein>
    <submittedName>
        <fullName evidence="7">DEKNAAC105071</fullName>
    </submittedName>
</protein>
<evidence type="ECO:0000313" key="8">
    <source>
        <dbReference type="Proteomes" id="UP000290900"/>
    </source>
</evidence>
<dbReference type="GO" id="GO:0070210">
    <property type="term" value="C:Rpd3L-Expanded complex"/>
    <property type="evidence" value="ECO:0007669"/>
    <property type="project" value="TreeGrafter"/>
</dbReference>
<dbReference type="GO" id="GO:0034967">
    <property type="term" value="C:Set3 complex"/>
    <property type="evidence" value="ECO:0007669"/>
    <property type="project" value="TreeGrafter"/>
</dbReference>
<dbReference type="FunCoup" id="A0A448YSE0">
    <property type="interactions" value="154"/>
</dbReference>
<dbReference type="PANTHER" id="PTHR46462:SF3">
    <property type="entry name" value="UPSET, ISOFORM A"/>
    <property type="match status" value="1"/>
</dbReference>
<dbReference type="Gene3D" id="2.170.270.10">
    <property type="entry name" value="SET domain"/>
    <property type="match status" value="1"/>
</dbReference>
<feature type="domain" description="SET" evidence="6">
    <location>
        <begin position="428"/>
        <end position="558"/>
    </location>
</feature>
<feature type="compositionally biased region" description="Polar residues" evidence="5">
    <location>
        <begin position="72"/>
        <end position="83"/>
    </location>
</feature>
<proteinExistence type="predicted"/>
<dbReference type="InterPro" id="IPR001214">
    <property type="entry name" value="SET_dom"/>
</dbReference>
<dbReference type="Pfam" id="PF00856">
    <property type="entry name" value="SET"/>
    <property type="match status" value="1"/>
</dbReference>
<feature type="region of interest" description="Disordered" evidence="5">
    <location>
        <begin position="342"/>
        <end position="370"/>
    </location>
</feature>
<accession>A0A448YSE0</accession>
<dbReference type="AlphaFoldDB" id="A0A448YSE0"/>
<organism evidence="7 8">
    <name type="scientific">Brettanomyces naardenensis</name>
    <name type="common">Yeast</name>
    <dbReference type="NCBI Taxonomy" id="13370"/>
    <lineage>
        <taxon>Eukaryota</taxon>
        <taxon>Fungi</taxon>
        <taxon>Dikarya</taxon>
        <taxon>Ascomycota</taxon>
        <taxon>Saccharomycotina</taxon>
        <taxon>Pichiomycetes</taxon>
        <taxon>Pichiales</taxon>
        <taxon>Pichiaceae</taxon>
        <taxon>Brettanomyces</taxon>
    </lineage>
</organism>
<dbReference type="InterPro" id="IPR011011">
    <property type="entry name" value="Znf_FYVE_PHD"/>
</dbReference>
<dbReference type="Proteomes" id="UP000290900">
    <property type="component" value="Unassembled WGS sequence"/>
</dbReference>
<dbReference type="PROSITE" id="PS01359">
    <property type="entry name" value="ZF_PHD_1"/>
    <property type="match status" value="1"/>
</dbReference>
<keyword evidence="4" id="KW-0156">Chromatin regulator</keyword>
<dbReference type="GO" id="GO:0008270">
    <property type="term" value="F:zinc ion binding"/>
    <property type="evidence" value="ECO:0007669"/>
    <property type="project" value="UniProtKB-KW"/>
</dbReference>
<dbReference type="SUPFAM" id="SSF57903">
    <property type="entry name" value="FYVE/PHD zinc finger"/>
    <property type="match status" value="1"/>
</dbReference>
<keyword evidence="8" id="KW-1185">Reference proteome</keyword>
<evidence type="ECO:0000256" key="5">
    <source>
        <dbReference type="SAM" id="MobiDB-lite"/>
    </source>
</evidence>
<feature type="compositionally biased region" description="Basic and acidic residues" evidence="5">
    <location>
        <begin position="353"/>
        <end position="370"/>
    </location>
</feature>
<dbReference type="PANTHER" id="PTHR46462">
    <property type="entry name" value="UPSET, ISOFORM A"/>
    <property type="match status" value="1"/>
</dbReference>
<dbReference type="SMART" id="SM00317">
    <property type="entry name" value="SET"/>
    <property type="match status" value="1"/>
</dbReference>
<dbReference type="CDD" id="cd15550">
    <property type="entry name" value="PHD_MLL5"/>
    <property type="match status" value="1"/>
</dbReference>
<evidence type="ECO:0000256" key="4">
    <source>
        <dbReference type="ARBA" id="ARBA00022853"/>
    </source>
</evidence>
<dbReference type="InterPro" id="IPR046341">
    <property type="entry name" value="SET_dom_sf"/>
</dbReference>
<sequence>MSQKPGDPTPEIGDKEAAGLLMLFSNQSQRFPRTSLPPQQSPAFPAPIPANELLQQPQQPSSVPAQYVQPKSEPQPNQSPSAQSEDKDISGNVAAENPDGDATSIPMRKQNTPLSLPFIEPELQHVTSPGPAAAALASGSGSNNKAIVAAAALAAAAATPLPLLSKNHPDTVDIVSVQNEQHDLKEWKKRTHSQEEAIATAASIAQHMESIQRGKLSPEYGERLKRQKVDDAERQVREHNLGKRVNLGKSHHRKESSGSTPSYAVDPDAGVIGCICGYDHDDGFTIQCDRCFRWQHAVCMGISNIDDAPEKYLCYLCDRTHHIDAERARRIQEARLKPLQSGSLQGIQGKGPQLKEEEIDEKPRKKTPQEERLALKRYETFFLNISHYEYASRPTMSLLKRLPKLVAKKGGVLTFKGIDELNRRLVKPSTVLVRIPPDNPRSKFTGIARIGLRATKPLAEGQLISSMYGELQLKQDYLEEKTNKYWIWGCCKPNAFFHPHLPIVIDERSVGNITRFTRKSCHPNCEIKTAILGDRRCVFVLGTCKEITAGEELTLPWEWDENHPIHEIEEKVSNFEKMDNYARTKLMNSIHAITNIASCACTNTSTCLIDKISRLTSTVIRKNKGQSVISPTPNQTYDPIEDRYKIRQEIIEKAQKAHEDQVLNGPVINPTDVVDSSGSMVSKEENNQEVDLNFTHIPLRSMLQMPVVPSKYEIMKQYFARPRSAVVQGAVVENLPLYTPFPLKAEELSKLVIKRAAQATIATPQDRVTSSVKKANQPYPKRPKIVKKFSLADYKRKTKGNLTDGK</sequence>
<dbReference type="Gene3D" id="3.30.40.10">
    <property type="entry name" value="Zinc/RING finger domain, C3HC4 (zinc finger)"/>
    <property type="match status" value="1"/>
</dbReference>
<name>A0A448YSE0_BRENA</name>
<dbReference type="GO" id="GO:0006355">
    <property type="term" value="P:regulation of DNA-templated transcription"/>
    <property type="evidence" value="ECO:0007669"/>
    <property type="project" value="TreeGrafter"/>
</dbReference>
<dbReference type="Pfam" id="PF20826">
    <property type="entry name" value="PHD_5"/>
    <property type="match status" value="1"/>
</dbReference>
<keyword evidence="1" id="KW-0479">Metal-binding</keyword>
<feature type="region of interest" description="Disordered" evidence="5">
    <location>
        <begin position="1"/>
        <end position="109"/>
    </location>
</feature>
<dbReference type="SMART" id="SM00249">
    <property type="entry name" value="PHD"/>
    <property type="match status" value="1"/>
</dbReference>
<evidence type="ECO:0000313" key="7">
    <source>
        <dbReference type="EMBL" id="VEU23823.1"/>
    </source>
</evidence>
<keyword evidence="3" id="KW-0862">Zinc</keyword>
<dbReference type="PROSITE" id="PS50280">
    <property type="entry name" value="SET"/>
    <property type="match status" value="1"/>
</dbReference>
<keyword evidence="2" id="KW-0863">Zinc-finger</keyword>
<gene>
    <name evidence="7" type="ORF">BRENAR_LOCUS4552</name>
</gene>
<dbReference type="InterPro" id="IPR013083">
    <property type="entry name" value="Znf_RING/FYVE/PHD"/>
</dbReference>
<dbReference type="InParanoid" id="A0A448YSE0"/>
<dbReference type="InterPro" id="IPR001965">
    <property type="entry name" value="Znf_PHD"/>
</dbReference>
<dbReference type="OrthoDB" id="20872at2759"/>
<evidence type="ECO:0000256" key="2">
    <source>
        <dbReference type="ARBA" id="ARBA00022771"/>
    </source>
</evidence>
<evidence type="ECO:0000256" key="3">
    <source>
        <dbReference type="ARBA" id="ARBA00022833"/>
    </source>
</evidence>
<dbReference type="EMBL" id="CAACVR010000056">
    <property type="protein sequence ID" value="VEU23823.1"/>
    <property type="molecule type" value="Genomic_DNA"/>
</dbReference>
<feature type="compositionally biased region" description="Polar residues" evidence="5">
    <location>
        <begin position="24"/>
        <end position="42"/>
    </location>
</feature>
<evidence type="ECO:0000259" key="6">
    <source>
        <dbReference type="PROSITE" id="PS50280"/>
    </source>
</evidence>
<evidence type="ECO:0000256" key="1">
    <source>
        <dbReference type="ARBA" id="ARBA00022723"/>
    </source>
</evidence>
<dbReference type="InterPro" id="IPR019786">
    <property type="entry name" value="Zinc_finger_PHD-type_CS"/>
</dbReference>